<evidence type="ECO:0000259" key="4">
    <source>
        <dbReference type="Pfam" id="PF00535"/>
    </source>
</evidence>
<accession>A0A1G2FCL8</accession>
<dbReference type="InterPro" id="IPR001173">
    <property type="entry name" value="Glyco_trans_2-like"/>
</dbReference>
<evidence type="ECO:0000256" key="3">
    <source>
        <dbReference type="ARBA" id="ARBA00022679"/>
    </source>
</evidence>
<dbReference type="GO" id="GO:0009247">
    <property type="term" value="P:glycolipid biosynthetic process"/>
    <property type="evidence" value="ECO:0007669"/>
    <property type="project" value="TreeGrafter"/>
</dbReference>
<keyword evidence="3" id="KW-0808">Transferase</keyword>
<dbReference type="Gene3D" id="3.90.550.10">
    <property type="entry name" value="Spore Coat Polysaccharide Biosynthesis Protein SpsA, Chain A"/>
    <property type="match status" value="1"/>
</dbReference>
<sequence>MAKTIIVIPTYNEKENISLLLKEIFKILPEIHILVVDDTSPDRTGEQVKKLQEKHPNLFLLTNSKKSGLGNAYIEGFKKIIKDNEFDFAVMMDADFSHQPEYLPRLLSEKEKYGLIIGSRYVKGGGLTSQWEFWRKILSRGANLYCRIILRKKIKDWTGGFNCIQIRFLKKINFEQLKFSGYAFIISLKYLLIKAGAEHKEVPIFFKERRGGESKISNGIIREGIFTPLKLIFKKYFTETIS</sequence>
<evidence type="ECO:0000313" key="5">
    <source>
        <dbReference type="EMBL" id="OGZ35522.1"/>
    </source>
</evidence>
<protein>
    <recommendedName>
        <fullName evidence="4">Glycosyltransferase 2-like domain-containing protein</fullName>
    </recommendedName>
</protein>
<dbReference type="Proteomes" id="UP000176974">
    <property type="component" value="Unassembled WGS sequence"/>
</dbReference>
<feature type="domain" description="Glycosyltransferase 2-like" evidence="4">
    <location>
        <begin position="6"/>
        <end position="163"/>
    </location>
</feature>
<dbReference type="GO" id="GO:0004582">
    <property type="term" value="F:dolichyl-phosphate beta-D-mannosyltransferase activity"/>
    <property type="evidence" value="ECO:0007669"/>
    <property type="project" value="InterPro"/>
</dbReference>
<dbReference type="CDD" id="cd06442">
    <property type="entry name" value="DPM1_like"/>
    <property type="match status" value="1"/>
</dbReference>
<comment type="caution">
    <text evidence="5">The sequence shown here is derived from an EMBL/GenBank/DDBJ whole genome shotgun (WGS) entry which is preliminary data.</text>
</comment>
<evidence type="ECO:0000256" key="1">
    <source>
        <dbReference type="ARBA" id="ARBA00006739"/>
    </source>
</evidence>
<dbReference type="PANTHER" id="PTHR43398:SF1">
    <property type="entry name" value="DOLICHOL-PHOSPHATE MANNOSYLTRANSFERASE SUBUNIT 1"/>
    <property type="match status" value="1"/>
</dbReference>
<organism evidence="5 6">
    <name type="scientific">Candidatus Portnoybacteria bacterium RIFCSPHIGHO2_01_FULL_40_12b</name>
    <dbReference type="NCBI Taxonomy" id="1801994"/>
    <lineage>
        <taxon>Bacteria</taxon>
        <taxon>Candidatus Portnoyibacteriota</taxon>
    </lineage>
</organism>
<reference evidence="5 6" key="1">
    <citation type="journal article" date="2016" name="Nat. Commun.">
        <title>Thousands of microbial genomes shed light on interconnected biogeochemical processes in an aquifer system.</title>
        <authorList>
            <person name="Anantharaman K."/>
            <person name="Brown C.T."/>
            <person name="Hug L.A."/>
            <person name="Sharon I."/>
            <person name="Castelle C.J."/>
            <person name="Probst A.J."/>
            <person name="Thomas B.C."/>
            <person name="Singh A."/>
            <person name="Wilkins M.J."/>
            <person name="Karaoz U."/>
            <person name="Brodie E.L."/>
            <person name="Williams K.H."/>
            <person name="Hubbard S.S."/>
            <person name="Banfield J.F."/>
        </authorList>
    </citation>
    <scope>NUCLEOTIDE SEQUENCE [LARGE SCALE GENOMIC DNA]</scope>
</reference>
<dbReference type="InterPro" id="IPR029044">
    <property type="entry name" value="Nucleotide-diphossugar_trans"/>
</dbReference>
<dbReference type="Pfam" id="PF00535">
    <property type="entry name" value="Glycos_transf_2"/>
    <property type="match status" value="1"/>
</dbReference>
<name>A0A1G2FCL8_9BACT</name>
<keyword evidence="2" id="KW-0328">Glycosyltransferase</keyword>
<dbReference type="InterPro" id="IPR039528">
    <property type="entry name" value="DPM1-like"/>
</dbReference>
<dbReference type="GO" id="GO:0016020">
    <property type="term" value="C:membrane"/>
    <property type="evidence" value="ECO:0007669"/>
    <property type="project" value="GOC"/>
</dbReference>
<dbReference type="PANTHER" id="PTHR43398">
    <property type="entry name" value="DOLICHOL-PHOSPHATE MANNOSYLTRANSFERASE SUBUNIT 1"/>
    <property type="match status" value="1"/>
</dbReference>
<comment type="similarity">
    <text evidence="1">Belongs to the glycosyltransferase 2 family.</text>
</comment>
<evidence type="ECO:0000313" key="6">
    <source>
        <dbReference type="Proteomes" id="UP000176974"/>
    </source>
</evidence>
<dbReference type="AlphaFoldDB" id="A0A1G2FCL8"/>
<proteinExistence type="inferred from homology"/>
<dbReference type="EMBL" id="MHMY01000010">
    <property type="protein sequence ID" value="OGZ35522.1"/>
    <property type="molecule type" value="Genomic_DNA"/>
</dbReference>
<evidence type="ECO:0000256" key="2">
    <source>
        <dbReference type="ARBA" id="ARBA00022676"/>
    </source>
</evidence>
<dbReference type="FunFam" id="3.90.550.10:FF:000122">
    <property type="entry name" value="Dolichol-phosphate mannosyltransferase subunit 1"/>
    <property type="match status" value="1"/>
</dbReference>
<gene>
    <name evidence="5" type="ORF">A2815_00765</name>
</gene>
<dbReference type="SUPFAM" id="SSF53448">
    <property type="entry name" value="Nucleotide-diphospho-sugar transferases"/>
    <property type="match status" value="1"/>
</dbReference>